<dbReference type="CDD" id="cd03230">
    <property type="entry name" value="ABC_DR_subfamily_A"/>
    <property type="match status" value="1"/>
</dbReference>
<dbReference type="InterPro" id="IPR017871">
    <property type="entry name" value="ABC_transporter-like_CS"/>
</dbReference>
<dbReference type="GO" id="GO:0016887">
    <property type="term" value="F:ATP hydrolysis activity"/>
    <property type="evidence" value="ECO:0007669"/>
    <property type="project" value="InterPro"/>
</dbReference>
<reference evidence="5 6" key="1">
    <citation type="journal article" date="2015" name="Genome Announc.">
        <title>Complete genome sequences for 35 biothreat assay-relevant bacillus species.</title>
        <authorList>
            <person name="Johnson S.L."/>
            <person name="Daligault H.E."/>
            <person name="Davenport K.W."/>
            <person name="Jaissle J."/>
            <person name="Frey K.G."/>
            <person name="Ladner J.T."/>
            <person name="Broomall S.M."/>
            <person name="Bishop-Lilly K.A."/>
            <person name="Bruce D.C."/>
            <person name="Gibbons H.S."/>
            <person name="Coyne S.R."/>
            <person name="Lo C.C."/>
            <person name="Meincke L."/>
            <person name="Munk A.C."/>
            <person name="Koroleva G.I."/>
            <person name="Rosenzweig C.N."/>
            <person name="Palacios G.F."/>
            <person name="Redden C.L."/>
            <person name="Minogue T.D."/>
            <person name="Chain P.S."/>
        </authorList>
    </citation>
    <scope>NUCLEOTIDE SEQUENCE [LARGE SCALE GENOMIC DNA]</scope>
    <source>
        <strain evidence="6">ATCC 14581 / DSM 32 / JCM 2506 / NBRC 15308 / NCIMB 9376 / NCTC 10342 / NRRL B-14308 / VKM B-512</strain>
    </source>
</reference>
<dbReference type="InterPro" id="IPR025302">
    <property type="entry name" value="DrrA1/2-like_C"/>
</dbReference>
<dbReference type="Gene3D" id="3.40.50.300">
    <property type="entry name" value="P-loop containing nucleotide triphosphate hydrolases"/>
    <property type="match status" value="1"/>
</dbReference>
<dbReference type="KEGG" id="bmeg:BG04_5408"/>
<dbReference type="HOGENOM" id="CLU_000604_1_2_9"/>
<dbReference type="SMART" id="SM00382">
    <property type="entry name" value="AAA"/>
    <property type="match status" value="1"/>
</dbReference>
<dbReference type="Proteomes" id="UP000031829">
    <property type="component" value="Chromosome"/>
</dbReference>
<accession>A0A0B6AH94</accession>
<dbReference type="InterPro" id="IPR003593">
    <property type="entry name" value="AAA+_ATPase"/>
</dbReference>
<dbReference type="PROSITE" id="PS00211">
    <property type="entry name" value="ABC_TRANSPORTER_1"/>
    <property type="match status" value="1"/>
</dbReference>
<dbReference type="AlphaFoldDB" id="A0A0B6AH94"/>
<dbReference type="Pfam" id="PF00005">
    <property type="entry name" value="ABC_tran"/>
    <property type="match status" value="1"/>
</dbReference>
<evidence type="ECO:0000313" key="5">
    <source>
        <dbReference type="EMBL" id="AJI24270.1"/>
    </source>
</evidence>
<evidence type="ECO:0000256" key="3">
    <source>
        <dbReference type="ARBA" id="ARBA00022741"/>
    </source>
</evidence>
<name>A0A0B6AH94_PRIM2</name>
<comment type="similarity">
    <text evidence="1">Belongs to the ABC transporter superfamily.</text>
</comment>
<keyword evidence="3" id="KW-0547">Nucleotide-binding</keyword>
<dbReference type="GO" id="GO:0005524">
    <property type="term" value="F:ATP binding"/>
    <property type="evidence" value="ECO:0007669"/>
    <property type="project" value="UniProtKB-KW"/>
</dbReference>
<dbReference type="PROSITE" id="PS50893">
    <property type="entry name" value="ABC_TRANSPORTER_2"/>
    <property type="match status" value="1"/>
</dbReference>
<dbReference type="InterPro" id="IPR027417">
    <property type="entry name" value="P-loop_NTPase"/>
</dbReference>
<evidence type="ECO:0000313" key="6">
    <source>
        <dbReference type="Proteomes" id="UP000031829"/>
    </source>
</evidence>
<dbReference type="SUPFAM" id="SSF52540">
    <property type="entry name" value="P-loop containing nucleoside triphosphate hydrolases"/>
    <property type="match status" value="1"/>
</dbReference>
<dbReference type="PANTHER" id="PTHR43335">
    <property type="entry name" value="ABC TRANSPORTER, ATP-BINDING PROTEIN"/>
    <property type="match status" value="1"/>
</dbReference>
<evidence type="ECO:0000256" key="4">
    <source>
        <dbReference type="ARBA" id="ARBA00022840"/>
    </source>
</evidence>
<dbReference type="Pfam" id="PF13732">
    <property type="entry name" value="DrrA1-3_C"/>
    <property type="match status" value="1"/>
</dbReference>
<protein>
    <submittedName>
        <fullName evidence="5">ABC transporter family protein</fullName>
    </submittedName>
</protein>
<dbReference type="EMBL" id="CP009920">
    <property type="protein sequence ID" value="AJI24270.1"/>
    <property type="molecule type" value="Genomic_DNA"/>
</dbReference>
<dbReference type="RefSeq" id="WP_034651012.1">
    <property type="nucleotide sequence ID" value="NZ_BCVB01000011.1"/>
</dbReference>
<proteinExistence type="inferred from homology"/>
<sequence length="296" mass="33315">MFMQVERLTKAYRNITVVNNLSFNLDKGKCAALLGPNGAGKTTTLHMIAGLTAPNKGKISFEDKQHQDVRSFIGFLPQHPTFFNWMTPQQYLTFLGLLSNISKNVLSHRIDEVLETVGLKGKEKQKIAGFSGGMKQRLGLAQALLHKPELLILDEPVSALDPEGRKDVLMIIETLKKDTTILFSTHILHDAEQICDNIIMIKNGRMKWNGTKSSLRQEFTTPAFTIETEERLPGSLSSLPSEQVLFHSPYKATVGVKDTSQQQQLLQLLVDQQANLVLFERKQHSLEDVYLEVMNK</sequence>
<organism evidence="5 6">
    <name type="scientific">Priestia megaterium (strain ATCC 14581 / DSM 32 / CCUG 1817 / JCM 2506 / NBRC 15308 / NCIMB 9376 / NCTC 10342 / NRRL B-14308 / VKM B-512 / Ford 19)</name>
    <name type="common">Bacillus megaterium</name>
    <dbReference type="NCBI Taxonomy" id="1348623"/>
    <lineage>
        <taxon>Bacteria</taxon>
        <taxon>Bacillati</taxon>
        <taxon>Bacillota</taxon>
        <taxon>Bacilli</taxon>
        <taxon>Bacillales</taxon>
        <taxon>Bacillaceae</taxon>
        <taxon>Priestia</taxon>
    </lineage>
</organism>
<dbReference type="GeneID" id="93643354"/>
<dbReference type="InterPro" id="IPR003439">
    <property type="entry name" value="ABC_transporter-like_ATP-bd"/>
</dbReference>
<keyword evidence="4" id="KW-0067">ATP-binding</keyword>
<gene>
    <name evidence="5" type="ORF">BG04_5408</name>
</gene>
<dbReference type="PANTHER" id="PTHR43335:SF11">
    <property type="entry name" value="ABC TRANSPORTER RELATED"/>
    <property type="match status" value="1"/>
</dbReference>
<evidence type="ECO:0000256" key="2">
    <source>
        <dbReference type="ARBA" id="ARBA00022448"/>
    </source>
</evidence>
<keyword evidence="2" id="KW-0813">Transport</keyword>
<evidence type="ECO:0000256" key="1">
    <source>
        <dbReference type="ARBA" id="ARBA00005417"/>
    </source>
</evidence>